<dbReference type="EMBL" id="LHPG02000008">
    <property type="protein sequence ID" value="PRW56716.1"/>
    <property type="molecule type" value="Genomic_DNA"/>
</dbReference>
<keyword evidence="3" id="KW-1185">Reference proteome</keyword>
<feature type="domain" description="Ribonuclease M5 C-terminal" evidence="1">
    <location>
        <begin position="93"/>
        <end position="181"/>
    </location>
</feature>
<dbReference type="Pfam" id="PF13331">
    <property type="entry name" value="DUF4093"/>
    <property type="match status" value="1"/>
</dbReference>
<sequence length="202" mass="21208">MNDLRAVRRAAPNADVYVLGTSTLAGDSRVLQELEGAAGRYPGGLLILTDPDVAGRQARATLDERMPGRCVHAFLPSPLATAGADTKYHEAGNIGVEHAAPAVIRAALAAPRRSDPARQAFSREDLLAAGLMAELHARGGGVTARRHLVGAFLGLGHCDGKQLLRQLNRYCFTRGELERALEWAEQQLAAGEAAAAAAAAQG</sequence>
<dbReference type="GO" id="GO:0006364">
    <property type="term" value="P:rRNA processing"/>
    <property type="evidence" value="ECO:0007669"/>
    <property type="project" value="TreeGrafter"/>
</dbReference>
<accession>A0A2P6TRL8</accession>
<evidence type="ECO:0000313" key="3">
    <source>
        <dbReference type="Proteomes" id="UP000239899"/>
    </source>
</evidence>
<protein>
    <submittedName>
        <fullName evidence="2">Ribonuclease M5</fullName>
    </submittedName>
</protein>
<comment type="caution">
    <text evidence="2">The sequence shown here is derived from an EMBL/GenBank/DDBJ whole genome shotgun (WGS) entry which is preliminary data.</text>
</comment>
<evidence type="ECO:0000313" key="2">
    <source>
        <dbReference type="EMBL" id="PRW56716.1"/>
    </source>
</evidence>
<dbReference type="Gene3D" id="3.40.1360.10">
    <property type="match status" value="1"/>
</dbReference>
<dbReference type="OrthoDB" id="536870at2759"/>
<dbReference type="InterPro" id="IPR025156">
    <property type="entry name" value="RNase_M5_C"/>
</dbReference>
<dbReference type="Proteomes" id="UP000239899">
    <property type="component" value="Unassembled WGS sequence"/>
</dbReference>
<dbReference type="PANTHER" id="PTHR39156">
    <property type="entry name" value="RIBONUCLEASE M5"/>
    <property type="match status" value="1"/>
</dbReference>
<dbReference type="GO" id="GO:0043822">
    <property type="term" value="F:ribonuclease M5 activity"/>
    <property type="evidence" value="ECO:0007669"/>
    <property type="project" value="TreeGrafter"/>
</dbReference>
<dbReference type="AlphaFoldDB" id="A0A2P6TRL8"/>
<evidence type="ECO:0000259" key="1">
    <source>
        <dbReference type="Pfam" id="PF13331"/>
    </source>
</evidence>
<organism evidence="2 3">
    <name type="scientific">Chlorella sorokiniana</name>
    <name type="common">Freshwater green alga</name>
    <dbReference type="NCBI Taxonomy" id="3076"/>
    <lineage>
        <taxon>Eukaryota</taxon>
        <taxon>Viridiplantae</taxon>
        <taxon>Chlorophyta</taxon>
        <taxon>core chlorophytes</taxon>
        <taxon>Trebouxiophyceae</taxon>
        <taxon>Chlorellales</taxon>
        <taxon>Chlorellaceae</taxon>
        <taxon>Chlorella clade</taxon>
        <taxon>Chlorella</taxon>
    </lineage>
</organism>
<name>A0A2P6TRL8_CHLSO</name>
<reference evidence="2 3" key="1">
    <citation type="journal article" date="2018" name="Plant J.">
        <title>Genome sequences of Chlorella sorokiniana UTEX 1602 and Micractinium conductrix SAG 241.80: implications to maltose excretion by a green alga.</title>
        <authorList>
            <person name="Arriola M.B."/>
            <person name="Velmurugan N."/>
            <person name="Zhang Y."/>
            <person name="Plunkett M.H."/>
            <person name="Hondzo H."/>
            <person name="Barney B.M."/>
        </authorList>
    </citation>
    <scope>NUCLEOTIDE SEQUENCE [LARGE SCALE GENOMIC DNA]</scope>
    <source>
        <strain evidence="3">UTEX 1602</strain>
    </source>
</reference>
<dbReference type="PANTHER" id="PTHR39156:SF1">
    <property type="entry name" value="RIBONUCLEASE M5"/>
    <property type="match status" value="1"/>
</dbReference>
<gene>
    <name evidence="2" type="ORF">C2E21_4841</name>
</gene>
<dbReference type="SUPFAM" id="SSF110455">
    <property type="entry name" value="Toprim domain"/>
    <property type="match status" value="1"/>
</dbReference>
<dbReference type="STRING" id="3076.A0A2P6TRL8"/>
<proteinExistence type="predicted"/>